<keyword evidence="1" id="KW-0472">Membrane</keyword>
<dbReference type="STRING" id="1344003.SAMN05445060_3240"/>
<proteinExistence type="predicted"/>
<dbReference type="OrthoDB" id="5966662at2"/>
<evidence type="ECO:0000313" key="3">
    <source>
        <dbReference type="Proteomes" id="UP000186218"/>
    </source>
</evidence>
<gene>
    <name evidence="2" type="ORF">SAMN05445060_3240</name>
</gene>
<dbReference type="RefSeq" id="WP_076481493.1">
    <property type="nucleotide sequence ID" value="NZ_FTNT01000010.1"/>
</dbReference>
<feature type="transmembrane region" description="Helical" evidence="1">
    <location>
        <begin position="80"/>
        <end position="103"/>
    </location>
</feature>
<reference evidence="2 3" key="1">
    <citation type="submission" date="2017-01" db="EMBL/GenBank/DDBJ databases">
        <authorList>
            <person name="Mah S.A."/>
            <person name="Swanson W.J."/>
            <person name="Moy G.W."/>
            <person name="Vacquier V.D."/>
        </authorList>
    </citation>
    <scope>NUCLEOTIDE SEQUENCE [LARGE SCALE GENOMIC DNA]</scope>
    <source>
        <strain evidence="2 3">CPCC 203464</strain>
    </source>
</reference>
<evidence type="ECO:0000313" key="2">
    <source>
        <dbReference type="EMBL" id="SIS17309.1"/>
    </source>
</evidence>
<dbReference type="Pfam" id="PF10825">
    <property type="entry name" value="DUF2752"/>
    <property type="match status" value="1"/>
</dbReference>
<accession>A0A1N7GXL5</accession>
<name>A0A1N7GXL5_9NOCA</name>
<feature type="transmembrane region" description="Helical" evidence="1">
    <location>
        <begin position="12"/>
        <end position="37"/>
    </location>
</feature>
<dbReference type="EMBL" id="FTNT01000010">
    <property type="protein sequence ID" value="SIS17309.1"/>
    <property type="molecule type" value="Genomic_DNA"/>
</dbReference>
<feature type="transmembrane region" description="Helical" evidence="1">
    <location>
        <begin position="115"/>
        <end position="133"/>
    </location>
</feature>
<sequence>MTVQEPPRGPAAVSTALAAPAAVGVAAAAGCAAIWFADPTTPGGIIPVCPTKALFGIDCPGCGGCRMIYALLHGDVPAALHYNAVALVGVVLLMTAYVTWIVGRVRGRRLPGWQHLRYAPAVTLVVIAVWFVIRNIPVAPFTGLHV</sequence>
<dbReference type="Proteomes" id="UP000186218">
    <property type="component" value="Unassembled WGS sequence"/>
</dbReference>
<keyword evidence="1" id="KW-1133">Transmembrane helix</keyword>
<keyword evidence="3" id="KW-1185">Reference proteome</keyword>
<organism evidence="2 3">
    <name type="scientific">Williamsia sterculiae</name>
    <dbReference type="NCBI Taxonomy" id="1344003"/>
    <lineage>
        <taxon>Bacteria</taxon>
        <taxon>Bacillati</taxon>
        <taxon>Actinomycetota</taxon>
        <taxon>Actinomycetes</taxon>
        <taxon>Mycobacteriales</taxon>
        <taxon>Nocardiaceae</taxon>
        <taxon>Williamsia</taxon>
    </lineage>
</organism>
<dbReference type="AlphaFoldDB" id="A0A1N7GXL5"/>
<evidence type="ECO:0000256" key="1">
    <source>
        <dbReference type="SAM" id="Phobius"/>
    </source>
</evidence>
<evidence type="ECO:0008006" key="4">
    <source>
        <dbReference type="Google" id="ProtNLM"/>
    </source>
</evidence>
<dbReference type="InterPro" id="IPR021215">
    <property type="entry name" value="DUF2752"/>
</dbReference>
<keyword evidence="1" id="KW-0812">Transmembrane</keyword>
<protein>
    <recommendedName>
        <fullName evidence="4">DUF2752 domain-containing protein</fullName>
    </recommendedName>
</protein>